<feature type="compositionally biased region" description="Basic and acidic residues" evidence="1">
    <location>
        <begin position="41"/>
        <end position="57"/>
    </location>
</feature>
<sequence>MCGLFDSPDTFPAQYCAYNDEHTFLRAIMKRRTPQEKKLLSYAKDRRNDYGENDKSSRKSIPRNKKAPHHANRHRVTQVLEAAKGTVDEVAEGAVEERLLRKRPKSWQKYRDAPLGDIVQYKIARRVDRGIADEKEGAARIQRVRRRLRQPTA</sequence>
<proteinExistence type="predicted"/>
<evidence type="ECO:0000313" key="2">
    <source>
        <dbReference type="EMBL" id="GAA3791784.1"/>
    </source>
</evidence>
<evidence type="ECO:0000313" key="3">
    <source>
        <dbReference type="Proteomes" id="UP001500888"/>
    </source>
</evidence>
<dbReference type="EMBL" id="BAAAZR010000001">
    <property type="protein sequence ID" value="GAA3791784.1"/>
    <property type="molecule type" value="Genomic_DNA"/>
</dbReference>
<comment type="caution">
    <text evidence="2">The sequence shown here is derived from an EMBL/GenBank/DDBJ whole genome shotgun (WGS) entry which is preliminary data.</text>
</comment>
<reference evidence="3" key="1">
    <citation type="journal article" date="2019" name="Int. J. Syst. Evol. Microbiol.">
        <title>The Global Catalogue of Microorganisms (GCM) 10K type strain sequencing project: providing services to taxonomists for standard genome sequencing and annotation.</title>
        <authorList>
            <consortium name="The Broad Institute Genomics Platform"/>
            <consortium name="The Broad Institute Genome Sequencing Center for Infectious Disease"/>
            <person name="Wu L."/>
            <person name="Ma J."/>
        </authorList>
    </citation>
    <scope>NUCLEOTIDE SEQUENCE [LARGE SCALE GENOMIC DNA]</scope>
    <source>
        <strain evidence="3">JCM 16908</strain>
    </source>
</reference>
<accession>A0ABP7HHD0</accession>
<name>A0ABP7HHD0_9ACTN</name>
<protein>
    <submittedName>
        <fullName evidence="2">Uncharacterized protein</fullName>
    </submittedName>
</protein>
<evidence type="ECO:0000256" key="1">
    <source>
        <dbReference type="SAM" id="MobiDB-lite"/>
    </source>
</evidence>
<dbReference type="Proteomes" id="UP001500888">
    <property type="component" value="Unassembled WGS sequence"/>
</dbReference>
<feature type="region of interest" description="Disordered" evidence="1">
    <location>
        <begin position="41"/>
        <end position="74"/>
    </location>
</feature>
<keyword evidence="3" id="KW-1185">Reference proteome</keyword>
<gene>
    <name evidence="2" type="ORF">GCM10022226_08470</name>
</gene>
<feature type="compositionally biased region" description="Basic residues" evidence="1">
    <location>
        <begin position="58"/>
        <end position="74"/>
    </location>
</feature>
<organism evidence="2 3">
    <name type="scientific">Sphaerisporangium flaviroseum</name>
    <dbReference type="NCBI Taxonomy" id="509199"/>
    <lineage>
        <taxon>Bacteria</taxon>
        <taxon>Bacillati</taxon>
        <taxon>Actinomycetota</taxon>
        <taxon>Actinomycetes</taxon>
        <taxon>Streptosporangiales</taxon>
        <taxon>Streptosporangiaceae</taxon>
        <taxon>Sphaerisporangium</taxon>
    </lineage>
</organism>